<dbReference type="InterPro" id="IPR027461">
    <property type="entry name" value="Carboxypeptidase_A_C_sf"/>
</dbReference>
<dbReference type="GO" id="GO:0006508">
    <property type="term" value="P:proteolysis"/>
    <property type="evidence" value="ECO:0007669"/>
    <property type="project" value="UniProtKB-KW"/>
</dbReference>
<keyword evidence="10" id="KW-1185">Reference proteome</keyword>
<dbReference type="Proteomes" id="UP000239297">
    <property type="component" value="Unassembled WGS sequence"/>
</dbReference>
<evidence type="ECO:0000313" key="9">
    <source>
        <dbReference type="EMBL" id="PPB49871.1"/>
    </source>
</evidence>
<feature type="active site" description="Charge relay system" evidence="6">
    <location>
        <position position="319"/>
    </location>
</feature>
<dbReference type="GO" id="GO:0004180">
    <property type="term" value="F:carboxypeptidase activity"/>
    <property type="evidence" value="ECO:0007669"/>
    <property type="project" value="UniProtKB-KW"/>
</dbReference>
<dbReference type="InterPro" id="IPR029062">
    <property type="entry name" value="Class_I_gatase-like"/>
</dbReference>
<dbReference type="GO" id="GO:0008236">
    <property type="term" value="F:serine-type peptidase activity"/>
    <property type="evidence" value="ECO:0007669"/>
    <property type="project" value="UniProtKB-KW"/>
</dbReference>
<evidence type="ECO:0000256" key="3">
    <source>
        <dbReference type="ARBA" id="ARBA00022670"/>
    </source>
</evidence>
<keyword evidence="4" id="KW-0378">Hydrolase</keyword>
<dbReference type="Gene3D" id="3.50.30.60">
    <property type="entry name" value="LD-carboxypeptidase A C-terminal domain-like"/>
    <property type="match status" value="1"/>
</dbReference>
<keyword evidence="3" id="KW-0645">Protease</keyword>
<comment type="caution">
    <text evidence="9">The sequence shown here is derived from an EMBL/GenBank/DDBJ whole genome shotgun (WGS) entry which is preliminary data.</text>
</comment>
<dbReference type="InterPro" id="IPR040449">
    <property type="entry name" value="Peptidase_S66_N"/>
</dbReference>
<keyword evidence="5" id="KW-0720">Serine protease</keyword>
<dbReference type="InterPro" id="IPR027478">
    <property type="entry name" value="LdcA_N"/>
</dbReference>
<evidence type="ECO:0000259" key="7">
    <source>
        <dbReference type="Pfam" id="PF02016"/>
    </source>
</evidence>
<dbReference type="PANTHER" id="PTHR30237">
    <property type="entry name" value="MURAMOYLTETRAPEPTIDE CARBOXYPEPTIDASE"/>
    <property type="match status" value="1"/>
</dbReference>
<dbReference type="SUPFAM" id="SSF52317">
    <property type="entry name" value="Class I glutamine amidotransferase-like"/>
    <property type="match status" value="1"/>
</dbReference>
<dbReference type="InterPro" id="IPR040921">
    <property type="entry name" value="Peptidase_S66C"/>
</dbReference>
<reference evidence="9 10" key="1">
    <citation type="journal article" date="2014" name="Int. J. Syst. Evol. Microbiol.">
        <title>Arthrobacter pityocampae sp. nov., isolated from Thaumetopoea pityocampa (Lep., Thaumetopoeidae).</title>
        <authorList>
            <person name="Ince I.A."/>
            <person name="Demirbag Z."/>
            <person name="Kati H."/>
        </authorList>
    </citation>
    <scope>NUCLEOTIDE SEQUENCE [LARGE SCALE GENOMIC DNA]</scope>
    <source>
        <strain evidence="9 10">Tp2</strain>
    </source>
</reference>
<evidence type="ECO:0000256" key="2">
    <source>
        <dbReference type="ARBA" id="ARBA00022645"/>
    </source>
</evidence>
<organism evidence="9 10">
    <name type="scientific">Arthrobacter pityocampae</name>
    <dbReference type="NCBI Taxonomy" id="547334"/>
    <lineage>
        <taxon>Bacteria</taxon>
        <taxon>Bacillati</taxon>
        <taxon>Actinomycetota</taxon>
        <taxon>Actinomycetes</taxon>
        <taxon>Micrococcales</taxon>
        <taxon>Micrococcaceae</taxon>
        <taxon>Arthrobacter</taxon>
    </lineage>
</organism>
<dbReference type="Pfam" id="PF02016">
    <property type="entry name" value="Peptidase_S66"/>
    <property type="match status" value="1"/>
</dbReference>
<evidence type="ECO:0000256" key="1">
    <source>
        <dbReference type="ARBA" id="ARBA00010233"/>
    </source>
</evidence>
<sequence>MCMDCYLWVMVAVRYPRPLQSGGRIEIPAPSMGVPDALHERLHAAITSLTRQGFDPHLRAHATIGGLAPATAQERATDLEVAFVGAGAVLPPWGGKLAIELIEDLNWTAIAEAETWFVGWSDISTLLVPLTILTGMATLHGANLMDEPWELPTQFRRWTDIAGLAEGESFTQRSAPYRRSRPWVDWNDEPLDRESAYETPTRWRSLDGEPVSMRGRLIGGCLETVSFLAGSRFGDVPGFAKRHAPEGLIVYLESSGSDAPSVLRMLWSLRLAGWFRHASGILIGRNSAEGTSDLTQAQAVDRALGDLGIPVIFDFDIGHQPPQMPLVNGALADVQLHDGQGTIVQHLVD</sequence>
<evidence type="ECO:0000256" key="4">
    <source>
        <dbReference type="ARBA" id="ARBA00022801"/>
    </source>
</evidence>
<dbReference type="PANTHER" id="PTHR30237:SF2">
    <property type="entry name" value="MUREIN TETRAPEPTIDE CARBOXYPEPTIDASE"/>
    <property type="match status" value="1"/>
</dbReference>
<gene>
    <name evidence="9" type="ORF">C4K88_04045</name>
</gene>
<protein>
    <submittedName>
        <fullName evidence="9">LD-carboxypeptidase</fullName>
    </submittedName>
</protein>
<evidence type="ECO:0000259" key="8">
    <source>
        <dbReference type="Pfam" id="PF17676"/>
    </source>
</evidence>
<dbReference type="AlphaFoldDB" id="A0A2S5IZB2"/>
<dbReference type="SUPFAM" id="SSF141986">
    <property type="entry name" value="LD-carboxypeptidase A C-terminal domain-like"/>
    <property type="match status" value="1"/>
</dbReference>
<feature type="domain" description="LD-carboxypeptidase N-terminal" evidence="7">
    <location>
        <begin position="25"/>
        <end position="141"/>
    </location>
</feature>
<keyword evidence="2 9" id="KW-0121">Carboxypeptidase</keyword>
<proteinExistence type="inferred from homology"/>
<accession>A0A2S5IZB2</accession>
<name>A0A2S5IZB2_9MICC</name>
<feature type="active site" description="Nucleophile" evidence="6">
    <location>
        <position position="121"/>
    </location>
</feature>
<dbReference type="OrthoDB" id="9807329at2"/>
<evidence type="ECO:0000256" key="6">
    <source>
        <dbReference type="PIRSR" id="PIRSR028757-1"/>
    </source>
</evidence>
<dbReference type="PIRSF" id="PIRSF028757">
    <property type="entry name" value="LD-carboxypeptidase"/>
    <property type="match status" value="1"/>
</dbReference>
<dbReference type="EMBL" id="PRKW01000002">
    <property type="protein sequence ID" value="PPB49871.1"/>
    <property type="molecule type" value="Genomic_DNA"/>
</dbReference>
<evidence type="ECO:0000256" key="5">
    <source>
        <dbReference type="ARBA" id="ARBA00022825"/>
    </source>
</evidence>
<evidence type="ECO:0000313" key="10">
    <source>
        <dbReference type="Proteomes" id="UP000239297"/>
    </source>
</evidence>
<feature type="domain" description="LD-carboxypeptidase C-terminal" evidence="8">
    <location>
        <begin position="214"/>
        <end position="333"/>
    </location>
</feature>
<dbReference type="CDD" id="cd07062">
    <property type="entry name" value="Peptidase_S66_mccF_like"/>
    <property type="match status" value="1"/>
</dbReference>
<dbReference type="InterPro" id="IPR003507">
    <property type="entry name" value="S66_fam"/>
</dbReference>
<dbReference type="Pfam" id="PF17676">
    <property type="entry name" value="Peptidase_S66C"/>
    <property type="match status" value="1"/>
</dbReference>
<dbReference type="Gene3D" id="3.40.50.10740">
    <property type="entry name" value="Class I glutamine amidotransferase-like"/>
    <property type="match status" value="1"/>
</dbReference>
<feature type="active site" description="Charge relay system" evidence="6">
    <location>
        <position position="253"/>
    </location>
</feature>
<comment type="similarity">
    <text evidence="1">Belongs to the peptidase S66 family.</text>
</comment>